<evidence type="ECO:0000313" key="1">
    <source>
        <dbReference type="EMBL" id="KAJ9647930.1"/>
    </source>
</evidence>
<comment type="caution">
    <text evidence="1">The sequence shown here is derived from an EMBL/GenBank/DDBJ whole genome shotgun (WGS) entry which is preliminary data.</text>
</comment>
<reference evidence="1" key="1">
    <citation type="submission" date="2022-10" db="EMBL/GenBank/DDBJ databases">
        <title>Culturing micro-colonial fungi from biological soil crusts in the Mojave desert and describing Neophaeococcomyces mojavensis, and introducing the new genera and species Taxawa tesnikishii.</title>
        <authorList>
            <person name="Kurbessoian T."/>
            <person name="Stajich J.E."/>
        </authorList>
    </citation>
    <scope>NUCLEOTIDE SEQUENCE</scope>
    <source>
        <strain evidence="1">JES_115</strain>
    </source>
</reference>
<dbReference type="EMBL" id="JAPDRP010000004">
    <property type="protein sequence ID" value="KAJ9647930.1"/>
    <property type="molecule type" value="Genomic_DNA"/>
</dbReference>
<sequence length="518" mass="57974">MSSSPTSRLQSFPSKPRVFILSDISNEPDDAESLVRYLLYSNQFQTEGLVAVTSTWMKTKVCPQDMEKIIDAYEGAVGNLNAHAHPDFQYLPAQYMRDLIRKGAESYGMAAVGDDIPLSEGGKLLLDRLKAPTDEPLWVLCWGGTNVLAQVLLKIKSQEPAPDAARLRKKLRVYAISDQDDTGAWIRNNFPDVFYISSVHGWNQYGLAAWTGISGDKYYGFDEGGPDFSKLTKEWFKEHIQIGPLGSAYPDYMFIPEGDTPTFLYLIQNGLGVPEHPDYGSWGGRYTLTDISNSGLCSKHYSDAVDRVAGADGRIYASNHATIWRWRDAFQNDFAAHIQWTLSGDLRKANHHPVISINGDTGVEPLHIEQEAGSTIVLDASSTYDPDEDDKLTFNWFHYREPSATQWWVEAEVAELGIKRLDSEGRKVEVQLPGPEKCAVELMSRKAVPRGQLLHLILEVKDNGTPPLTSYRRVLIQTTNKDLRGGGEGVRAKLKSIQGVLQREYMRNEPLEIENSTA</sequence>
<dbReference type="Proteomes" id="UP001172680">
    <property type="component" value="Unassembled WGS sequence"/>
</dbReference>
<keyword evidence="2" id="KW-1185">Reference proteome</keyword>
<accession>A0ACC2ZK67</accession>
<evidence type="ECO:0000313" key="2">
    <source>
        <dbReference type="Proteomes" id="UP001172680"/>
    </source>
</evidence>
<gene>
    <name evidence="1" type="ORF">H2199_001706</name>
</gene>
<proteinExistence type="predicted"/>
<name>A0ACC2ZK67_9PEZI</name>
<organism evidence="1 2">
    <name type="scientific">Coniosporium tulheliwenetii</name>
    <dbReference type="NCBI Taxonomy" id="3383036"/>
    <lineage>
        <taxon>Eukaryota</taxon>
        <taxon>Fungi</taxon>
        <taxon>Dikarya</taxon>
        <taxon>Ascomycota</taxon>
        <taxon>Pezizomycotina</taxon>
        <taxon>Dothideomycetes</taxon>
        <taxon>Dothideomycetes incertae sedis</taxon>
        <taxon>Coniosporium</taxon>
    </lineage>
</organism>
<protein>
    <submittedName>
        <fullName evidence="1">Uncharacterized protein</fullName>
    </submittedName>
</protein>